<dbReference type="Pfam" id="PF00534">
    <property type="entry name" value="Glycos_transf_1"/>
    <property type="match status" value="1"/>
</dbReference>
<protein>
    <submittedName>
        <fullName evidence="4">Glycosyl transferase group 1</fullName>
    </submittedName>
</protein>
<dbReference type="Gene3D" id="3.40.50.2000">
    <property type="entry name" value="Glycogen Phosphorylase B"/>
    <property type="match status" value="1"/>
</dbReference>
<dbReference type="eggNOG" id="COG0438">
    <property type="taxonomic scope" value="Bacteria"/>
</dbReference>
<dbReference type="PANTHER" id="PTHR46401">
    <property type="entry name" value="GLYCOSYLTRANSFERASE WBBK-RELATED"/>
    <property type="match status" value="1"/>
</dbReference>
<evidence type="ECO:0000313" key="5">
    <source>
        <dbReference type="Proteomes" id="UP000005459"/>
    </source>
</evidence>
<gene>
    <name evidence="4" type="ORF">ThimaDRAFT_0685</name>
</gene>
<dbReference type="Proteomes" id="UP000005459">
    <property type="component" value="Unassembled WGS sequence"/>
</dbReference>
<sequence length="580" mass="65792">MRAGVLVSLDSGDRKVAIGAAPTAPAVNGGGNDYISERDSEASVKHYGIYLAYPPAVDIRAQGLGRYLAAFLKAAHRCDNVRFVVLCPSWSREAILKLFEDERVDIEETYIVSPDAQYVALRLYDKLKSLRDRTYRMTFLGRLLASAKSMGAEHIRWIETTLVQTKRIWVFSGVAIYWVLLAALAAAPLLVYVLIKEFTLFLKVPSRQIQQRPPISALADRLRGVWQRPEGDSFVYRLYRRMEQSEVDELVRIANSLSHVSAWYCPTAFWPSFNRIDAPRLLCVPDVVISDFPVAFAEIGGERTMETFEDICETIDGADRIVTYSDHVKWSTLVTQFHVSDKTVRTIKHAPNGLAHCIDVKGFPDSRAASKNYCESLFGAALRRSVFAEPAGFENTGARFLFYASQFRPNKNVLTLLRSYEHLLRQRFVQHKLVLTGDPWSLPEIAQFILERRLQHDVLCLKGLNVSELAACYRLADLSICPSLSEGGCPFTFTEALSVGTPVLMSRIPVALEVLDDAPLRETMFFDPYDWRDMVRVIEWGLLNREELLRLQRPVFKRLSQRTWNDVVAEHIDELDALCS</sequence>
<name>F9U6Y3_9GAMM</name>
<evidence type="ECO:0000256" key="2">
    <source>
        <dbReference type="SAM" id="Phobius"/>
    </source>
</evidence>
<accession>F9U6Y3</accession>
<organism evidence="4 5">
    <name type="scientific">Thiocapsa marina 5811</name>
    <dbReference type="NCBI Taxonomy" id="768671"/>
    <lineage>
        <taxon>Bacteria</taxon>
        <taxon>Pseudomonadati</taxon>
        <taxon>Pseudomonadota</taxon>
        <taxon>Gammaproteobacteria</taxon>
        <taxon>Chromatiales</taxon>
        <taxon>Chromatiaceae</taxon>
        <taxon>Thiocapsa</taxon>
    </lineage>
</organism>
<feature type="domain" description="Glycosyl transferase family 1" evidence="3">
    <location>
        <begin position="394"/>
        <end position="551"/>
    </location>
</feature>
<keyword evidence="2" id="KW-0812">Transmembrane</keyword>
<evidence type="ECO:0000259" key="3">
    <source>
        <dbReference type="Pfam" id="PF00534"/>
    </source>
</evidence>
<dbReference type="RefSeq" id="WP_007191562.1">
    <property type="nucleotide sequence ID" value="NZ_AFWV01000002.1"/>
</dbReference>
<reference evidence="4 5" key="1">
    <citation type="submission" date="2011-06" db="EMBL/GenBank/DDBJ databases">
        <title>The draft genome of Thiocapsa marina 5811.</title>
        <authorList>
            <consortium name="US DOE Joint Genome Institute (JGI-PGF)"/>
            <person name="Lucas S."/>
            <person name="Han J."/>
            <person name="Cheng J.-F."/>
            <person name="Goodwin L."/>
            <person name="Pitluck S."/>
            <person name="Peters L."/>
            <person name="Land M.L."/>
            <person name="Hauser L."/>
            <person name="Vogl K."/>
            <person name="Liu Z."/>
            <person name="Imhoff J."/>
            <person name="Thiel V."/>
            <person name="Frigaard N.-U."/>
            <person name="Bryant D."/>
            <person name="Woyke T.J."/>
        </authorList>
    </citation>
    <scope>NUCLEOTIDE SEQUENCE [LARGE SCALE GENOMIC DNA]</scope>
    <source>
        <strain evidence="4 5">5811</strain>
    </source>
</reference>
<proteinExistence type="predicted"/>
<keyword evidence="2" id="KW-1133">Transmembrane helix</keyword>
<dbReference type="PANTHER" id="PTHR46401:SF2">
    <property type="entry name" value="GLYCOSYLTRANSFERASE WBBK-RELATED"/>
    <property type="match status" value="1"/>
</dbReference>
<dbReference type="SUPFAM" id="SSF53756">
    <property type="entry name" value="UDP-Glycosyltransferase/glycogen phosphorylase"/>
    <property type="match status" value="1"/>
</dbReference>
<evidence type="ECO:0000313" key="4">
    <source>
        <dbReference type="EMBL" id="EGV20009.1"/>
    </source>
</evidence>
<dbReference type="AlphaFoldDB" id="F9U6Y3"/>
<dbReference type="PATRIC" id="fig|768671.3.peg.742"/>
<keyword evidence="2" id="KW-0472">Membrane</keyword>
<dbReference type="InterPro" id="IPR001296">
    <property type="entry name" value="Glyco_trans_1"/>
</dbReference>
<dbReference type="GO" id="GO:0009103">
    <property type="term" value="P:lipopolysaccharide biosynthetic process"/>
    <property type="evidence" value="ECO:0007669"/>
    <property type="project" value="TreeGrafter"/>
</dbReference>
<dbReference type="STRING" id="768671.ThimaDRAFT_0685"/>
<dbReference type="EMBL" id="AFWV01000002">
    <property type="protein sequence ID" value="EGV20009.1"/>
    <property type="molecule type" value="Genomic_DNA"/>
</dbReference>
<dbReference type="GO" id="GO:0016757">
    <property type="term" value="F:glycosyltransferase activity"/>
    <property type="evidence" value="ECO:0007669"/>
    <property type="project" value="InterPro"/>
</dbReference>
<dbReference type="OrthoDB" id="9801609at2"/>
<feature type="transmembrane region" description="Helical" evidence="2">
    <location>
        <begin position="168"/>
        <end position="195"/>
    </location>
</feature>
<keyword evidence="1 4" id="KW-0808">Transferase</keyword>
<keyword evidence="5" id="KW-1185">Reference proteome</keyword>
<evidence type="ECO:0000256" key="1">
    <source>
        <dbReference type="ARBA" id="ARBA00022679"/>
    </source>
</evidence>